<protein>
    <recommendedName>
        <fullName evidence="4">DoxX-like protein</fullName>
    </recommendedName>
</protein>
<name>A0ABV1LM69_9BURK</name>
<reference evidence="2 3" key="1">
    <citation type="journal article" date="2024" name="Chem. Sci.">
        <title>Discovery of a lagriamide polyketide by integrated genome mining, isotopic labeling, and untargeted metabolomics.</title>
        <authorList>
            <person name="Fergusson C.H."/>
            <person name="Saulog J."/>
            <person name="Paulo B.S."/>
            <person name="Wilson D.M."/>
            <person name="Liu D.Y."/>
            <person name="Morehouse N.J."/>
            <person name="Waterworth S."/>
            <person name="Barkei J."/>
            <person name="Gray C.A."/>
            <person name="Kwan J.C."/>
            <person name="Eustaquio A.S."/>
            <person name="Linington R.G."/>
        </authorList>
    </citation>
    <scope>NUCLEOTIDE SEQUENCE [LARGE SCALE GENOMIC DNA]</scope>
    <source>
        <strain evidence="2 3">RL17-338-BIF-B</strain>
    </source>
</reference>
<evidence type="ECO:0000313" key="2">
    <source>
        <dbReference type="EMBL" id="MEQ5840316.1"/>
    </source>
</evidence>
<keyword evidence="1" id="KW-0812">Transmembrane</keyword>
<feature type="transmembrane region" description="Helical" evidence="1">
    <location>
        <begin position="60"/>
        <end position="81"/>
    </location>
</feature>
<keyword evidence="3" id="KW-1185">Reference proteome</keyword>
<feature type="transmembrane region" description="Helical" evidence="1">
    <location>
        <begin position="117"/>
        <end position="134"/>
    </location>
</feature>
<keyword evidence="1" id="KW-1133">Transmembrane helix</keyword>
<evidence type="ECO:0000256" key="1">
    <source>
        <dbReference type="SAM" id="Phobius"/>
    </source>
</evidence>
<sequence>MLSKWKNTKGKAVAWWKQAPASIKAAVVLLLAIWAAYATFVWRLQRTMPVPTSTHPVTGLLMDCLIEVFLLAQLGFGLYVIALIGRKRAIGRFLVMLLFVGFSAFWFRHLIRPHVNMGTTLFLMLGASSVLLVTRESRIWFRSRKTNL</sequence>
<feature type="transmembrane region" description="Helical" evidence="1">
    <location>
        <begin position="21"/>
        <end position="40"/>
    </location>
</feature>
<gene>
    <name evidence="2" type="ORF">N0A02_12845</name>
</gene>
<proteinExistence type="predicted"/>
<dbReference type="EMBL" id="JAOALG010000001">
    <property type="protein sequence ID" value="MEQ5840316.1"/>
    <property type="molecule type" value="Genomic_DNA"/>
</dbReference>
<keyword evidence="1" id="KW-0472">Membrane</keyword>
<dbReference type="Proteomes" id="UP001469089">
    <property type="component" value="Unassembled WGS sequence"/>
</dbReference>
<comment type="caution">
    <text evidence="2">The sequence shown here is derived from an EMBL/GenBank/DDBJ whole genome shotgun (WGS) entry which is preliminary data.</text>
</comment>
<dbReference type="RefSeq" id="WP_349542519.1">
    <property type="nucleotide sequence ID" value="NZ_JAOALG010000001.1"/>
</dbReference>
<feature type="transmembrane region" description="Helical" evidence="1">
    <location>
        <begin position="93"/>
        <end position="111"/>
    </location>
</feature>
<accession>A0ABV1LM69</accession>
<evidence type="ECO:0008006" key="4">
    <source>
        <dbReference type="Google" id="ProtNLM"/>
    </source>
</evidence>
<organism evidence="2 3">
    <name type="scientific">Paraburkholderia acidicola</name>
    <dbReference type="NCBI Taxonomy" id="1912599"/>
    <lineage>
        <taxon>Bacteria</taxon>
        <taxon>Pseudomonadati</taxon>
        <taxon>Pseudomonadota</taxon>
        <taxon>Betaproteobacteria</taxon>
        <taxon>Burkholderiales</taxon>
        <taxon>Burkholderiaceae</taxon>
        <taxon>Paraburkholderia</taxon>
    </lineage>
</organism>
<evidence type="ECO:0000313" key="3">
    <source>
        <dbReference type="Proteomes" id="UP001469089"/>
    </source>
</evidence>